<dbReference type="Gene3D" id="3.20.20.70">
    <property type="entry name" value="Aldolase class I"/>
    <property type="match status" value="1"/>
</dbReference>
<dbReference type="AlphaFoldDB" id="A0A833LY69"/>
<evidence type="ECO:0000256" key="2">
    <source>
        <dbReference type="ARBA" id="ARBA00022485"/>
    </source>
</evidence>
<dbReference type="SFLD" id="SFLDG01060">
    <property type="entry name" value="BATS_domain_containing"/>
    <property type="match status" value="1"/>
</dbReference>
<dbReference type="InterPro" id="IPR010722">
    <property type="entry name" value="BATS_dom"/>
</dbReference>
<protein>
    <submittedName>
        <fullName evidence="8">2-iminoacetate synthase ThiH</fullName>
        <ecNumber evidence="8">4.1.99.19</ecNumber>
    </submittedName>
</protein>
<keyword evidence="3" id="KW-0949">S-adenosyl-L-methionine</keyword>
<keyword evidence="8" id="KW-0456">Lyase</keyword>
<dbReference type="EMBL" id="WBUI01000063">
    <property type="protein sequence ID" value="KAB2927851.1"/>
    <property type="molecule type" value="Genomic_DNA"/>
</dbReference>
<dbReference type="InterPro" id="IPR058240">
    <property type="entry name" value="rSAM_sf"/>
</dbReference>
<comment type="caution">
    <text evidence="8">The sequence shown here is derived from an EMBL/GenBank/DDBJ whole genome shotgun (WGS) entry which is preliminary data.</text>
</comment>
<keyword evidence="2" id="KW-0004">4Fe-4S</keyword>
<dbReference type="SMART" id="SM00876">
    <property type="entry name" value="BATS"/>
    <property type="match status" value="1"/>
</dbReference>
<dbReference type="PANTHER" id="PTHR43583">
    <property type="entry name" value="2-IMINOACETATE SYNTHASE"/>
    <property type="match status" value="1"/>
</dbReference>
<dbReference type="CDD" id="cd01335">
    <property type="entry name" value="Radical_SAM"/>
    <property type="match status" value="1"/>
</dbReference>
<dbReference type="GO" id="GO:0036355">
    <property type="term" value="F:2-iminoacetate synthase activity"/>
    <property type="evidence" value="ECO:0007669"/>
    <property type="project" value="UniProtKB-EC"/>
</dbReference>
<proteinExistence type="predicted"/>
<keyword evidence="5" id="KW-0408">Iron</keyword>
<dbReference type="Pfam" id="PF06968">
    <property type="entry name" value="BATS"/>
    <property type="match status" value="1"/>
</dbReference>
<dbReference type="EC" id="4.1.99.19" evidence="8"/>
<reference evidence="8 9" key="1">
    <citation type="submission" date="2019-10" db="EMBL/GenBank/DDBJ databases">
        <title>Extracellular Electron Transfer in a Candidatus Methanoperedens spp. Enrichment Culture.</title>
        <authorList>
            <person name="Berger S."/>
            <person name="Rangel Shaw D."/>
            <person name="Berben T."/>
            <person name="In 'T Zandt M."/>
            <person name="Frank J."/>
            <person name="Reimann J."/>
            <person name="Jetten M.S.M."/>
            <person name="Welte C.U."/>
        </authorList>
    </citation>
    <scope>NUCLEOTIDE SEQUENCE [LARGE SCALE GENOMIC DNA]</scope>
    <source>
        <strain evidence="8">SB12</strain>
    </source>
</reference>
<evidence type="ECO:0000256" key="3">
    <source>
        <dbReference type="ARBA" id="ARBA00022691"/>
    </source>
</evidence>
<dbReference type="Proteomes" id="UP000460298">
    <property type="component" value="Unassembled WGS sequence"/>
</dbReference>
<sequence length="369" mass="41517">MSFLSIIERWHDFDFAGFFRTVDERAVARSLARQRLDETDLLTLLSPAADPFLEEMAQRSHRLTLQHFGRTIQLFIPLYISNFCTNGCTYCGFNHSMPIRRRRLSIAEIDAEARAIAATGMQHILMLTGEAPGITPMGYLREAVACLKEHFASVAIEIFPLDEDGYRQLRQCGADGMTLFQETYDREVYRRVHLAGRKTDYRWRLDAPERAACAGLRSVNIGPLLGLAEPRQDVFFTALHGRWLAGKYPGSEIAFSLPRFNRAGNGFQPATRVDDRLFVQCMTGLRLFLPQAGITMSTRESAPFRDRLLFLGATRYSAFSKTGVGGYAEPEDEGGRQFETTDNRTVDEVAQAISACGCQPVFKDWDAIG</sequence>
<dbReference type="SFLD" id="SFLDF00301">
    <property type="entry name" value="2-iminoacetate_synthase_(ThiH)"/>
    <property type="match status" value="1"/>
</dbReference>
<dbReference type="InterPro" id="IPR007197">
    <property type="entry name" value="rSAM"/>
</dbReference>
<keyword evidence="6" id="KW-0411">Iron-sulfur</keyword>
<dbReference type="PROSITE" id="PS51918">
    <property type="entry name" value="RADICAL_SAM"/>
    <property type="match status" value="1"/>
</dbReference>
<dbReference type="SFLD" id="SFLDG01081">
    <property type="entry name" value="cleavage_of_the_Ca-Cb_bond_in"/>
    <property type="match status" value="1"/>
</dbReference>
<organism evidence="8 9">
    <name type="scientific">Leptonema illini</name>
    <dbReference type="NCBI Taxonomy" id="183"/>
    <lineage>
        <taxon>Bacteria</taxon>
        <taxon>Pseudomonadati</taxon>
        <taxon>Spirochaetota</taxon>
        <taxon>Spirochaetia</taxon>
        <taxon>Leptospirales</taxon>
        <taxon>Leptospiraceae</taxon>
        <taxon>Leptonema</taxon>
    </lineage>
</organism>
<dbReference type="PANTHER" id="PTHR43583:SF1">
    <property type="entry name" value="2-IMINOACETATE SYNTHASE"/>
    <property type="match status" value="1"/>
</dbReference>
<dbReference type="SFLD" id="SFLDS00029">
    <property type="entry name" value="Radical_SAM"/>
    <property type="match status" value="1"/>
</dbReference>
<comment type="cofactor">
    <cofactor evidence="1">
        <name>[4Fe-4S] cluster</name>
        <dbReference type="ChEBI" id="CHEBI:49883"/>
    </cofactor>
</comment>
<dbReference type="SUPFAM" id="SSF102114">
    <property type="entry name" value="Radical SAM enzymes"/>
    <property type="match status" value="1"/>
</dbReference>
<evidence type="ECO:0000256" key="6">
    <source>
        <dbReference type="ARBA" id="ARBA00023014"/>
    </source>
</evidence>
<dbReference type="NCBIfam" id="TIGR02351">
    <property type="entry name" value="thiH"/>
    <property type="match status" value="1"/>
</dbReference>
<evidence type="ECO:0000313" key="8">
    <source>
        <dbReference type="EMBL" id="KAB2927851.1"/>
    </source>
</evidence>
<dbReference type="Pfam" id="PF04055">
    <property type="entry name" value="Radical_SAM"/>
    <property type="match status" value="1"/>
</dbReference>
<evidence type="ECO:0000256" key="5">
    <source>
        <dbReference type="ARBA" id="ARBA00023004"/>
    </source>
</evidence>
<dbReference type="GO" id="GO:0005506">
    <property type="term" value="F:iron ion binding"/>
    <property type="evidence" value="ECO:0007669"/>
    <property type="project" value="InterPro"/>
</dbReference>
<dbReference type="InterPro" id="IPR013785">
    <property type="entry name" value="Aldolase_TIM"/>
</dbReference>
<evidence type="ECO:0000313" key="9">
    <source>
        <dbReference type="Proteomes" id="UP000460298"/>
    </source>
</evidence>
<name>A0A833LY69_9LEPT</name>
<feature type="domain" description="Radical SAM core" evidence="7">
    <location>
        <begin position="70"/>
        <end position="299"/>
    </location>
</feature>
<evidence type="ECO:0000256" key="4">
    <source>
        <dbReference type="ARBA" id="ARBA00022723"/>
    </source>
</evidence>
<evidence type="ECO:0000259" key="7">
    <source>
        <dbReference type="PROSITE" id="PS51918"/>
    </source>
</evidence>
<dbReference type="GO" id="GO:0051539">
    <property type="term" value="F:4 iron, 4 sulfur cluster binding"/>
    <property type="evidence" value="ECO:0007669"/>
    <property type="project" value="UniProtKB-KW"/>
</dbReference>
<evidence type="ECO:0000256" key="1">
    <source>
        <dbReference type="ARBA" id="ARBA00001966"/>
    </source>
</evidence>
<accession>A0A833LY69</accession>
<keyword evidence="4" id="KW-0479">Metal-binding</keyword>
<dbReference type="InterPro" id="IPR012726">
    <property type="entry name" value="ThiH"/>
</dbReference>
<gene>
    <name evidence="8" type="primary">thiH</name>
    <name evidence="8" type="ORF">F9K24_22390</name>
</gene>
<dbReference type="InterPro" id="IPR034428">
    <property type="entry name" value="ThiH/NoCL/HydG-like"/>
</dbReference>